<dbReference type="GO" id="GO:0030286">
    <property type="term" value="C:dynein complex"/>
    <property type="evidence" value="ECO:0007669"/>
    <property type="project" value="InterPro"/>
</dbReference>
<dbReference type="GO" id="GO:0045505">
    <property type="term" value="F:dynein intermediate chain binding"/>
    <property type="evidence" value="ECO:0007669"/>
    <property type="project" value="InterPro"/>
</dbReference>
<dbReference type="Gene3D" id="1.20.920.60">
    <property type="match status" value="1"/>
</dbReference>
<gene>
    <name evidence="2" type="ORF">MCOR_40343</name>
</gene>
<dbReference type="PANTHER" id="PTHR45703">
    <property type="entry name" value="DYNEIN HEAVY CHAIN"/>
    <property type="match status" value="1"/>
</dbReference>
<feature type="domain" description="Dynein heavy chain coiled coil stalk" evidence="1">
    <location>
        <begin position="11"/>
        <end position="148"/>
    </location>
</feature>
<accession>A0A6J8DGT3</accession>
<organism evidence="2 3">
    <name type="scientific">Mytilus coruscus</name>
    <name type="common">Sea mussel</name>
    <dbReference type="NCBI Taxonomy" id="42192"/>
    <lineage>
        <taxon>Eukaryota</taxon>
        <taxon>Metazoa</taxon>
        <taxon>Spiralia</taxon>
        <taxon>Lophotrochozoa</taxon>
        <taxon>Mollusca</taxon>
        <taxon>Bivalvia</taxon>
        <taxon>Autobranchia</taxon>
        <taxon>Pteriomorphia</taxon>
        <taxon>Mytilida</taxon>
        <taxon>Mytiloidea</taxon>
        <taxon>Mytilidae</taxon>
        <taxon>Mytilinae</taxon>
        <taxon>Mytilus</taxon>
    </lineage>
</organism>
<evidence type="ECO:0000313" key="2">
    <source>
        <dbReference type="EMBL" id="CAC5406811.1"/>
    </source>
</evidence>
<proteinExistence type="predicted"/>
<evidence type="ECO:0000313" key="3">
    <source>
        <dbReference type="Proteomes" id="UP000507470"/>
    </source>
</evidence>
<dbReference type="OrthoDB" id="6136670at2759"/>
<dbReference type="InterPro" id="IPR024743">
    <property type="entry name" value="Dynein_HC_stalk"/>
</dbReference>
<dbReference type="AlphaFoldDB" id="A0A6J8DGT3"/>
<dbReference type="Proteomes" id="UP000507470">
    <property type="component" value="Unassembled WGS sequence"/>
</dbReference>
<name>A0A6J8DGT3_MYTCO</name>
<dbReference type="GO" id="GO:0051959">
    <property type="term" value="F:dynein light intermediate chain binding"/>
    <property type="evidence" value="ECO:0007669"/>
    <property type="project" value="InterPro"/>
</dbReference>
<keyword evidence="3" id="KW-1185">Reference proteome</keyword>
<evidence type="ECO:0000259" key="1">
    <source>
        <dbReference type="Pfam" id="PF12777"/>
    </source>
</evidence>
<dbReference type="EMBL" id="CACVKT020007264">
    <property type="protein sequence ID" value="CAC5406811.1"/>
    <property type="molecule type" value="Genomic_DNA"/>
</dbReference>
<dbReference type="GO" id="GO:0007018">
    <property type="term" value="P:microtubule-based movement"/>
    <property type="evidence" value="ECO:0007669"/>
    <property type="project" value="InterPro"/>
</dbReference>
<reference evidence="2 3" key="1">
    <citation type="submission" date="2020-06" db="EMBL/GenBank/DDBJ databases">
        <authorList>
            <person name="Li R."/>
            <person name="Bekaert M."/>
        </authorList>
    </citation>
    <scope>NUCLEOTIDE SEQUENCE [LARGE SCALE GENOMIC DNA]</scope>
    <source>
        <strain evidence="3">wild</strain>
    </source>
</reference>
<dbReference type="Pfam" id="PF12777">
    <property type="entry name" value="MT"/>
    <property type="match status" value="1"/>
</dbReference>
<sequence>MTTNEVDINSVMKDMNKIKRADLNELKSLAYPPSGVIKVMQAVCLLLGNGKCSSWTDSQKHLSNPDSFLQKLKNLDKDNIRPGVMTKIRKNYTSDPEFTVERMMKISRAAEALCKWIIAIDQYDKHLKNASQTQKKTTEKTNKSEKFSRYSVSTFEHIWKYL</sequence>
<protein>
    <submittedName>
        <fullName evidence="2">DNAH</fullName>
    </submittedName>
</protein>
<dbReference type="InterPro" id="IPR026983">
    <property type="entry name" value="DHC"/>
</dbReference>
<dbReference type="PANTHER" id="PTHR45703:SF1">
    <property type="entry name" value="DYNEINS HEAVY CHAIN"/>
    <property type="match status" value="1"/>
</dbReference>